<dbReference type="Gene3D" id="3.40.50.720">
    <property type="entry name" value="NAD(P)-binding Rossmann-like Domain"/>
    <property type="match status" value="1"/>
</dbReference>
<gene>
    <name evidence="2" type="ORF">WJX68_05430</name>
</gene>
<dbReference type="RefSeq" id="WP_340286581.1">
    <property type="nucleotide sequence ID" value="NZ_JBBJUP010000003.1"/>
</dbReference>
<comment type="similarity">
    <text evidence="1">Belongs to the short-chain dehydrogenases/reductases (SDR) family.</text>
</comment>
<name>A0ABU8T338_9PSEU</name>
<dbReference type="InterPro" id="IPR002347">
    <property type="entry name" value="SDR_fam"/>
</dbReference>
<dbReference type="GO" id="GO:0047936">
    <property type="term" value="F:glucose 1-dehydrogenase [NAD(P)+] activity"/>
    <property type="evidence" value="ECO:0007669"/>
    <property type="project" value="UniProtKB-EC"/>
</dbReference>
<keyword evidence="3" id="KW-1185">Reference proteome</keyword>
<organism evidence="2 3">
    <name type="scientific">Pseudonocardia spirodelae</name>
    <dbReference type="NCBI Taxonomy" id="3133431"/>
    <lineage>
        <taxon>Bacteria</taxon>
        <taxon>Bacillati</taxon>
        <taxon>Actinomycetota</taxon>
        <taxon>Actinomycetes</taxon>
        <taxon>Pseudonocardiales</taxon>
        <taxon>Pseudonocardiaceae</taxon>
        <taxon>Pseudonocardia</taxon>
    </lineage>
</organism>
<protein>
    <submittedName>
        <fullName evidence="2">Glucose 1-dehydrogenase</fullName>
        <ecNumber evidence="2">1.1.1.47</ecNumber>
    </submittedName>
</protein>
<proteinExistence type="inferred from homology"/>
<dbReference type="EC" id="1.1.1.47" evidence="2"/>
<dbReference type="Pfam" id="PF13561">
    <property type="entry name" value="adh_short_C2"/>
    <property type="match status" value="1"/>
</dbReference>
<dbReference type="InterPro" id="IPR036291">
    <property type="entry name" value="NAD(P)-bd_dom_sf"/>
</dbReference>
<reference evidence="2 3" key="1">
    <citation type="submission" date="2024-03" db="EMBL/GenBank/DDBJ databases">
        <title>Draft genome sequence of Pseudonocardia sp. DW16-2.</title>
        <authorList>
            <person name="Duangmal K."/>
        </authorList>
    </citation>
    <scope>NUCLEOTIDE SEQUENCE [LARGE SCALE GENOMIC DNA]</scope>
    <source>
        <strain evidence="2 3">DW16-2</strain>
    </source>
</reference>
<dbReference type="NCBIfam" id="NF005559">
    <property type="entry name" value="PRK07231.1"/>
    <property type="match status" value="1"/>
</dbReference>
<dbReference type="SUPFAM" id="SSF51735">
    <property type="entry name" value="NAD(P)-binding Rossmann-fold domains"/>
    <property type="match status" value="1"/>
</dbReference>
<sequence length="256" mass="25789">MSDALTGRIAIVTGAGRGLGRAIAHRLGAEGATVVVSDIDGAAAERTAAGIPDATHLSCDVRDEAQVEELVAHTVERHGGLHVMVPNAGVGNAMPLLEMDLAAWRAVTSVNLDGVFLSIRHAAPAIIASGGGTIVTVASVSATTGSPLIGHYAAAKAGVVNLTKTAATELRAHGVRVNAVLPGFVETELVTGARPDFEAALGLPAGGFDALIAQKQGRYGTPEDVAEAVLFFAGERSAFCTGSGLVLDGGLDASLI</sequence>
<dbReference type="PANTHER" id="PTHR42760:SF40">
    <property type="entry name" value="3-OXOACYL-[ACYL-CARRIER-PROTEIN] REDUCTASE, CHLOROPLASTIC"/>
    <property type="match status" value="1"/>
</dbReference>
<evidence type="ECO:0000313" key="2">
    <source>
        <dbReference type="EMBL" id="MEJ8278364.1"/>
    </source>
</evidence>
<dbReference type="PRINTS" id="PR00081">
    <property type="entry name" value="GDHRDH"/>
</dbReference>
<keyword evidence="2" id="KW-0560">Oxidoreductase</keyword>
<dbReference type="Proteomes" id="UP001364211">
    <property type="component" value="Unassembled WGS sequence"/>
</dbReference>
<evidence type="ECO:0000313" key="3">
    <source>
        <dbReference type="Proteomes" id="UP001364211"/>
    </source>
</evidence>
<dbReference type="PANTHER" id="PTHR42760">
    <property type="entry name" value="SHORT-CHAIN DEHYDROGENASES/REDUCTASES FAMILY MEMBER"/>
    <property type="match status" value="1"/>
</dbReference>
<dbReference type="PROSITE" id="PS00061">
    <property type="entry name" value="ADH_SHORT"/>
    <property type="match status" value="1"/>
</dbReference>
<comment type="caution">
    <text evidence="2">The sequence shown here is derived from an EMBL/GenBank/DDBJ whole genome shotgun (WGS) entry which is preliminary data.</text>
</comment>
<dbReference type="EMBL" id="JBBJUP010000003">
    <property type="protein sequence ID" value="MEJ8278364.1"/>
    <property type="molecule type" value="Genomic_DNA"/>
</dbReference>
<evidence type="ECO:0000256" key="1">
    <source>
        <dbReference type="ARBA" id="ARBA00006484"/>
    </source>
</evidence>
<dbReference type="InterPro" id="IPR020904">
    <property type="entry name" value="Sc_DH/Rdtase_CS"/>
</dbReference>
<accession>A0ABU8T338</accession>
<dbReference type="PRINTS" id="PR00080">
    <property type="entry name" value="SDRFAMILY"/>
</dbReference>